<keyword evidence="2" id="KW-0472">Membrane</keyword>
<evidence type="ECO:0000259" key="3">
    <source>
        <dbReference type="PROSITE" id="PS50076"/>
    </source>
</evidence>
<dbReference type="SUPFAM" id="SSF46565">
    <property type="entry name" value="Chaperone J-domain"/>
    <property type="match status" value="1"/>
</dbReference>
<sequence>MDREEALRILGLDESATADEIKAAYKESAQILHPDRFASNKKLQDRATEQFKTLQEAYDVLMDPTKQSRSSRRVRPEAARPADTYATAQEIEARLAGITAARTQFVAERDAAQDKRRNGLVILLVGLIIAGIFRRSPLAIGIGTTAIVWGIVQAATYHKNVMTLNEHLSALAKEKRALLERLDAL</sequence>
<comment type="caution">
    <text evidence="4">The sequence shown here is derived from an EMBL/GenBank/DDBJ whole genome shotgun (WGS) entry which is preliminary data.</text>
</comment>
<organism evidence="4 5">
    <name type="scientific">Candidatus Aveggerthella stercoripullorum</name>
    <dbReference type="NCBI Taxonomy" id="2840688"/>
    <lineage>
        <taxon>Bacteria</taxon>
        <taxon>Bacillati</taxon>
        <taxon>Actinomycetota</taxon>
        <taxon>Coriobacteriia</taxon>
        <taxon>Eggerthellales</taxon>
        <taxon>Eggerthellaceae</taxon>
        <taxon>Eggerthellaceae incertae sedis</taxon>
        <taxon>Candidatus Aveggerthella</taxon>
    </lineage>
</organism>
<dbReference type="PROSITE" id="PS50076">
    <property type="entry name" value="DNAJ_2"/>
    <property type="match status" value="1"/>
</dbReference>
<feature type="domain" description="J" evidence="3">
    <location>
        <begin position="5"/>
        <end position="79"/>
    </location>
</feature>
<evidence type="ECO:0000256" key="1">
    <source>
        <dbReference type="SAM" id="MobiDB-lite"/>
    </source>
</evidence>
<proteinExistence type="predicted"/>
<dbReference type="CDD" id="cd06257">
    <property type="entry name" value="DnaJ"/>
    <property type="match status" value="1"/>
</dbReference>
<name>A0A9D1D2J5_9ACTN</name>
<dbReference type="PANTHER" id="PTHR43948:SF10">
    <property type="entry name" value="MRJ, ISOFORM E"/>
    <property type="match status" value="1"/>
</dbReference>
<evidence type="ECO:0000313" key="5">
    <source>
        <dbReference type="Proteomes" id="UP000824261"/>
    </source>
</evidence>
<keyword evidence="2" id="KW-1133">Transmembrane helix</keyword>
<dbReference type="PANTHER" id="PTHR43948">
    <property type="entry name" value="DNAJ HOMOLOG SUBFAMILY B"/>
    <property type="match status" value="1"/>
</dbReference>
<dbReference type="SMART" id="SM00271">
    <property type="entry name" value="DnaJ"/>
    <property type="match status" value="1"/>
</dbReference>
<dbReference type="Proteomes" id="UP000824261">
    <property type="component" value="Unassembled WGS sequence"/>
</dbReference>
<feature type="transmembrane region" description="Helical" evidence="2">
    <location>
        <begin position="117"/>
        <end position="133"/>
    </location>
</feature>
<accession>A0A9D1D2J5</accession>
<evidence type="ECO:0000313" key="4">
    <source>
        <dbReference type="EMBL" id="HIR00948.1"/>
    </source>
</evidence>
<dbReference type="EMBL" id="DVGB01000016">
    <property type="protein sequence ID" value="HIR00948.1"/>
    <property type="molecule type" value="Genomic_DNA"/>
</dbReference>
<dbReference type="InterPro" id="IPR036869">
    <property type="entry name" value="J_dom_sf"/>
</dbReference>
<reference evidence="4" key="1">
    <citation type="submission" date="2020-10" db="EMBL/GenBank/DDBJ databases">
        <authorList>
            <person name="Gilroy R."/>
        </authorList>
    </citation>
    <scope>NUCLEOTIDE SEQUENCE</scope>
    <source>
        <strain evidence="4">ChiGjej1B1-2707</strain>
    </source>
</reference>
<reference evidence="4" key="2">
    <citation type="journal article" date="2021" name="PeerJ">
        <title>Extensive microbial diversity within the chicken gut microbiome revealed by metagenomics and culture.</title>
        <authorList>
            <person name="Gilroy R."/>
            <person name="Ravi A."/>
            <person name="Getino M."/>
            <person name="Pursley I."/>
            <person name="Horton D.L."/>
            <person name="Alikhan N.F."/>
            <person name="Baker D."/>
            <person name="Gharbi K."/>
            <person name="Hall N."/>
            <person name="Watson M."/>
            <person name="Adriaenssens E.M."/>
            <person name="Foster-Nyarko E."/>
            <person name="Jarju S."/>
            <person name="Secka A."/>
            <person name="Antonio M."/>
            <person name="Oren A."/>
            <person name="Chaudhuri R.R."/>
            <person name="La Ragione R."/>
            <person name="Hildebrand F."/>
            <person name="Pallen M.J."/>
        </authorList>
    </citation>
    <scope>NUCLEOTIDE SEQUENCE</scope>
    <source>
        <strain evidence="4">ChiGjej1B1-2707</strain>
    </source>
</reference>
<dbReference type="PRINTS" id="PR00625">
    <property type="entry name" value="JDOMAIN"/>
</dbReference>
<dbReference type="AlphaFoldDB" id="A0A9D1D2J5"/>
<dbReference type="Gene3D" id="1.10.287.110">
    <property type="entry name" value="DnaJ domain"/>
    <property type="match status" value="1"/>
</dbReference>
<gene>
    <name evidence="4" type="ORF">IAA69_01555</name>
</gene>
<protein>
    <submittedName>
        <fullName evidence="4">DnaJ domain-containing protein</fullName>
    </submittedName>
</protein>
<feature type="transmembrane region" description="Helical" evidence="2">
    <location>
        <begin position="139"/>
        <end position="157"/>
    </location>
</feature>
<dbReference type="Pfam" id="PF00226">
    <property type="entry name" value="DnaJ"/>
    <property type="match status" value="1"/>
</dbReference>
<feature type="region of interest" description="Disordered" evidence="1">
    <location>
        <begin position="64"/>
        <end position="83"/>
    </location>
</feature>
<keyword evidence="2" id="KW-0812">Transmembrane</keyword>
<dbReference type="InterPro" id="IPR001623">
    <property type="entry name" value="DnaJ_domain"/>
</dbReference>
<evidence type="ECO:0000256" key="2">
    <source>
        <dbReference type="SAM" id="Phobius"/>
    </source>
</evidence>